<dbReference type="OrthoDB" id="4063341at2759"/>
<accession>A0A1G4K0W0</accession>
<dbReference type="AlphaFoldDB" id="A0A1G4K0W0"/>
<dbReference type="EMBL" id="LT598451">
    <property type="protein sequence ID" value="SCU97160.1"/>
    <property type="molecule type" value="Genomic_DNA"/>
</dbReference>
<dbReference type="Proteomes" id="UP000189911">
    <property type="component" value="Chromosome E"/>
</dbReference>
<sequence>MNNAISKTLDVVTTDAIVWRQLARRLLAVYGVSGVMALLKWKVFIESSSQKRVRLLLRGFQNASWVCGLISVFPLARRIFRNKRISFNAALLTTTQLEIPPWLSTYVLVESLADWTKSLSFVQHFLLQLSEPTSNTIRQVLLSLVIPWLRYGRSSRIQSIMFERKPLWRDFASLFLLWNSISLYQFFKSSLYRKQRQQKRQSIDEERVRDSYTLNSRLFKDKLKEINEITTSRSLREKVISCCFGENLQVSIKWAAWRQLLWSLLGTNQKVCSNLQMSAMLMLGFYVLDSENNQMFVRPGVLRYMVRFLITDKMRAKPHWQTIAFWIGSNLSYQNQSRQRQIINLPEQS</sequence>
<evidence type="ECO:0000313" key="1">
    <source>
        <dbReference type="EMBL" id="SCU97160.1"/>
    </source>
</evidence>
<gene>
    <name evidence="1" type="ORF">LANO_0E15324G</name>
</gene>
<keyword evidence="2" id="KW-1185">Reference proteome</keyword>
<proteinExistence type="predicted"/>
<reference evidence="2" key="1">
    <citation type="submission" date="2016-03" db="EMBL/GenBank/DDBJ databases">
        <authorList>
            <person name="Devillers Hugo."/>
        </authorList>
    </citation>
    <scope>NUCLEOTIDE SEQUENCE [LARGE SCALE GENOMIC DNA]</scope>
</reference>
<name>A0A1G4K0W0_9SACH</name>
<evidence type="ECO:0000313" key="2">
    <source>
        <dbReference type="Proteomes" id="UP000189911"/>
    </source>
</evidence>
<organism evidence="1 2">
    <name type="scientific">Lachancea nothofagi CBS 11611</name>
    <dbReference type="NCBI Taxonomy" id="1266666"/>
    <lineage>
        <taxon>Eukaryota</taxon>
        <taxon>Fungi</taxon>
        <taxon>Dikarya</taxon>
        <taxon>Ascomycota</taxon>
        <taxon>Saccharomycotina</taxon>
        <taxon>Saccharomycetes</taxon>
        <taxon>Saccharomycetales</taxon>
        <taxon>Saccharomycetaceae</taxon>
        <taxon>Lachancea</taxon>
    </lineage>
</organism>
<protein>
    <submittedName>
        <fullName evidence="1">LANO_0E15324g1_1</fullName>
    </submittedName>
</protein>